<dbReference type="AlphaFoldDB" id="A0A7T6VHB3"/>
<protein>
    <submittedName>
        <fullName evidence="1">DUF3331 domain-containing protein</fullName>
    </submittedName>
</protein>
<sequence>MLILSSVGIAPRASAPGRSVIQVTLLEWSHESLLVRWVESGRLHYGEQKWRRALARRDGRCAYSGRAIAQGEAVFRPTGRPRPANHLAMIAADAVAALDA</sequence>
<reference evidence="1 2" key="1">
    <citation type="submission" date="2020-12" db="EMBL/GenBank/DDBJ databases">
        <title>Complete genome sequence of Burkholderia anthina BJQ0011.</title>
        <authorList>
            <person name="Xu Y."/>
        </authorList>
    </citation>
    <scope>NUCLEOTIDE SEQUENCE [LARGE SCALE GENOMIC DNA]</scope>
    <source>
        <strain evidence="1 2">BJQ0011</strain>
    </source>
</reference>
<dbReference type="RefSeq" id="WP_124830866.1">
    <property type="nucleotide sequence ID" value="NZ_CADEPR010000049.1"/>
</dbReference>
<organism evidence="1 2">
    <name type="scientific">Burkholderia anthina</name>
    <dbReference type="NCBI Taxonomy" id="179879"/>
    <lineage>
        <taxon>Bacteria</taxon>
        <taxon>Pseudomonadati</taxon>
        <taxon>Pseudomonadota</taxon>
        <taxon>Betaproteobacteria</taxon>
        <taxon>Burkholderiales</taxon>
        <taxon>Burkholderiaceae</taxon>
        <taxon>Burkholderia</taxon>
        <taxon>Burkholderia cepacia complex</taxon>
    </lineage>
</organism>
<gene>
    <name evidence="1" type="ORF">JFN94_06830</name>
</gene>
<dbReference type="Proteomes" id="UP000596205">
    <property type="component" value="Chromosome 1"/>
</dbReference>
<dbReference type="InterPro" id="IPR021769">
    <property type="entry name" value="DUF3331"/>
</dbReference>
<name>A0A7T6VHB3_9BURK</name>
<dbReference type="Pfam" id="PF11811">
    <property type="entry name" value="DUF3331"/>
    <property type="match status" value="1"/>
</dbReference>
<proteinExistence type="predicted"/>
<dbReference type="KEGG" id="bann:JFN94_06830"/>
<evidence type="ECO:0000313" key="1">
    <source>
        <dbReference type="EMBL" id="QQK03869.1"/>
    </source>
</evidence>
<evidence type="ECO:0000313" key="2">
    <source>
        <dbReference type="Proteomes" id="UP000596205"/>
    </source>
</evidence>
<dbReference type="EMBL" id="CP066769">
    <property type="protein sequence ID" value="QQK03869.1"/>
    <property type="molecule type" value="Genomic_DNA"/>
</dbReference>
<accession>A0A7T6VHB3</accession>